<dbReference type="GO" id="GO:0005802">
    <property type="term" value="C:trans-Golgi network"/>
    <property type="evidence" value="ECO:0007669"/>
    <property type="project" value="TreeGrafter"/>
</dbReference>
<evidence type="ECO:0000256" key="2">
    <source>
        <dbReference type="SAM" id="MobiDB-lite"/>
    </source>
</evidence>
<evidence type="ECO:0000313" key="5">
    <source>
        <dbReference type="Proteomes" id="UP000825935"/>
    </source>
</evidence>
<keyword evidence="1" id="KW-0175">Coiled coil</keyword>
<dbReference type="GO" id="GO:0005829">
    <property type="term" value="C:cytosol"/>
    <property type="evidence" value="ECO:0007669"/>
    <property type="project" value="GOC"/>
</dbReference>
<dbReference type="InterPro" id="IPR001849">
    <property type="entry name" value="PH_domain"/>
</dbReference>
<dbReference type="OrthoDB" id="48057at2759"/>
<name>A0A8T2UG29_CERRI</name>
<dbReference type="AlphaFoldDB" id="A0A8T2UG29"/>
<feature type="region of interest" description="Disordered" evidence="2">
    <location>
        <begin position="431"/>
        <end position="461"/>
    </location>
</feature>
<dbReference type="Gene3D" id="2.30.29.30">
    <property type="entry name" value="Pleckstrin-homology domain (PH domain)/Phosphotyrosine-binding domain (PTB)"/>
    <property type="match status" value="1"/>
</dbReference>
<comment type="caution">
    <text evidence="4">The sequence shown here is derived from an EMBL/GenBank/DDBJ whole genome shotgun (WGS) entry which is preliminary data.</text>
</comment>
<protein>
    <recommendedName>
        <fullName evidence="3">PH domain-containing protein</fullName>
    </recommendedName>
</protein>
<dbReference type="Proteomes" id="UP000825935">
    <property type="component" value="Chromosome 6"/>
</dbReference>
<sequence length="461" mass="50345">MALHDNESPSQDGPAASTKASLDRIKQQLTSSGRFLLQGPLLKRSETLRKWNPRWFTLDPTTGRMEYRLERGDLTPKGTINFDIGSTILVSPINLQGLPKYDGCCIYIQNMAKKEYFLCAETSGAARGWVSTLHAAQLVLKAHKEAVSSLGGTGSAKLGTVAAVVAAANATAKEAAKEVAAAMQGSSLKAKDSDASHGGEMPMDAMSIMKETLRVKDEELHQVAKEMRAREATIKELAERLSETAEAAEAAASAAQIMDKERKAVRTEIAKLRGELEDKLRKSSLELKALKERLSEAERVRDEALQEASKWRTELAKARDQAVIMEAALHRAEEAVRLASSDNKTFPKCFQVRQTADNCAKETIRPQEEILPDVYHLNTRSSETGSHIQQDGLQEITGVGNPSFGGISESGIHLQQNGLQEITRDIDLLGLQNEGDEQSSSIPSEPQLKVDNESIGPKQDM</sequence>
<dbReference type="SUPFAM" id="SSF50729">
    <property type="entry name" value="PH domain-like"/>
    <property type="match status" value="1"/>
</dbReference>
<dbReference type="PANTHER" id="PTHR22902:SF49">
    <property type="entry name" value="OS03G0666200 PROTEIN"/>
    <property type="match status" value="1"/>
</dbReference>
<dbReference type="EMBL" id="CM035411">
    <property type="protein sequence ID" value="KAH7435191.1"/>
    <property type="molecule type" value="Genomic_DNA"/>
</dbReference>
<organism evidence="4 5">
    <name type="scientific">Ceratopteris richardii</name>
    <name type="common">Triangle waterfern</name>
    <dbReference type="NCBI Taxonomy" id="49495"/>
    <lineage>
        <taxon>Eukaryota</taxon>
        <taxon>Viridiplantae</taxon>
        <taxon>Streptophyta</taxon>
        <taxon>Embryophyta</taxon>
        <taxon>Tracheophyta</taxon>
        <taxon>Polypodiopsida</taxon>
        <taxon>Polypodiidae</taxon>
        <taxon>Polypodiales</taxon>
        <taxon>Pteridineae</taxon>
        <taxon>Pteridaceae</taxon>
        <taxon>Parkerioideae</taxon>
        <taxon>Ceratopteris</taxon>
    </lineage>
</organism>
<gene>
    <name evidence="4" type="ORF">KP509_06G054300</name>
</gene>
<evidence type="ECO:0000313" key="4">
    <source>
        <dbReference type="EMBL" id="KAH7435191.1"/>
    </source>
</evidence>
<feature type="region of interest" description="Disordered" evidence="2">
    <location>
        <begin position="1"/>
        <end position="23"/>
    </location>
</feature>
<dbReference type="OMA" id="WNDIRAT"/>
<feature type="coiled-coil region" evidence="1">
    <location>
        <begin position="220"/>
        <end position="335"/>
    </location>
</feature>
<dbReference type="GO" id="GO:0055037">
    <property type="term" value="C:recycling endosome"/>
    <property type="evidence" value="ECO:0007669"/>
    <property type="project" value="TreeGrafter"/>
</dbReference>
<dbReference type="SMART" id="SM00233">
    <property type="entry name" value="PH"/>
    <property type="match status" value="1"/>
</dbReference>
<proteinExistence type="predicted"/>
<evidence type="ECO:0000256" key="1">
    <source>
        <dbReference type="SAM" id="Coils"/>
    </source>
</evidence>
<dbReference type="GO" id="GO:0007032">
    <property type="term" value="P:endosome organization"/>
    <property type="evidence" value="ECO:0007669"/>
    <property type="project" value="TreeGrafter"/>
</dbReference>
<dbReference type="GO" id="GO:0042147">
    <property type="term" value="P:retrograde transport, endosome to Golgi"/>
    <property type="evidence" value="ECO:0007669"/>
    <property type="project" value="TreeGrafter"/>
</dbReference>
<keyword evidence="5" id="KW-1185">Reference proteome</keyword>
<dbReference type="InterPro" id="IPR011993">
    <property type="entry name" value="PH-like_dom_sf"/>
</dbReference>
<dbReference type="InterPro" id="IPR045188">
    <property type="entry name" value="Boi1/Boi2-like"/>
</dbReference>
<evidence type="ECO:0000259" key="3">
    <source>
        <dbReference type="PROSITE" id="PS50003"/>
    </source>
</evidence>
<reference evidence="4" key="1">
    <citation type="submission" date="2021-08" db="EMBL/GenBank/DDBJ databases">
        <title>WGS assembly of Ceratopteris richardii.</title>
        <authorList>
            <person name="Marchant D.B."/>
            <person name="Chen G."/>
            <person name="Jenkins J."/>
            <person name="Shu S."/>
            <person name="Leebens-Mack J."/>
            <person name="Grimwood J."/>
            <person name="Schmutz J."/>
            <person name="Soltis P."/>
            <person name="Soltis D."/>
            <person name="Chen Z.-H."/>
        </authorList>
    </citation>
    <scope>NUCLEOTIDE SEQUENCE</scope>
    <source>
        <strain evidence="4">Whitten #5841</strain>
        <tissue evidence="4">Leaf</tissue>
    </source>
</reference>
<dbReference type="GO" id="GO:0005769">
    <property type="term" value="C:early endosome"/>
    <property type="evidence" value="ECO:0007669"/>
    <property type="project" value="TreeGrafter"/>
</dbReference>
<dbReference type="PROSITE" id="PS50003">
    <property type="entry name" value="PH_DOMAIN"/>
    <property type="match status" value="1"/>
</dbReference>
<dbReference type="PANTHER" id="PTHR22902">
    <property type="entry name" value="SESQUIPEDALIAN"/>
    <property type="match status" value="1"/>
</dbReference>
<feature type="domain" description="PH" evidence="3">
    <location>
        <begin position="34"/>
        <end position="138"/>
    </location>
</feature>
<dbReference type="Pfam" id="PF00169">
    <property type="entry name" value="PH"/>
    <property type="match status" value="1"/>
</dbReference>
<accession>A0A8T2UG29</accession>
<dbReference type="GO" id="GO:0001881">
    <property type="term" value="P:receptor recycling"/>
    <property type="evidence" value="ECO:0007669"/>
    <property type="project" value="TreeGrafter"/>
</dbReference>